<protein>
    <submittedName>
        <fullName evidence="2">Uncharacterized protein LOC112690930</fullName>
    </submittedName>
</protein>
<evidence type="ECO:0000313" key="2">
    <source>
        <dbReference type="RefSeq" id="XP_025420824.1"/>
    </source>
</evidence>
<organism evidence="1 2">
    <name type="scientific">Sipha flava</name>
    <name type="common">yellow sugarcane aphid</name>
    <dbReference type="NCBI Taxonomy" id="143950"/>
    <lineage>
        <taxon>Eukaryota</taxon>
        <taxon>Metazoa</taxon>
        <taxon>Ecdysozoa</taxon>
        <taxon>Arthropoda</taxon>
        <taxon>Hexapoda</taxon>
        <taxon>Insecta</taxon>
        <taxon>Pterygota</taxon>
        <taxon>Neoptera</taxon>
        <taxon>Paraneoptera</taxon>
        <taxon>Hemiptera</taxon>
        <taxon>Sternorrhyncha</taxon>
        <taxon>Aphidomorpha</taxon>
        <taxon>Aphidoidea</taxon>
        <taxon>Aphididae</taxon>
        <taxon>Sipha</taxon>
    </lineage>
</organism>
<dbReference type="AlphaFoldDB" id="A0A8B8GC80"/>
<dbReference type="RefSeq" id="XP_025420824.1">
    <property type="nucleotide sequence ID" value="XM_025565039.1"/>
</dbReference>
<reference evidence="2" key="1">
    <citation type="submission" date="2025-08" db="UniProtKB">
        <authorList>
            <consortium name="RefSeq"/>
        </authorList>
    </citation>
    <scope>IDENTIFICATION</scope>
    <source>
        <tissue evidence="2">Whole body</tissue>
    </source>
</reference>
<evidence type="ECO:0000313" key="1">
    <source>
        <dbReference type="Proteomes" id="UP000694846"/>
    </source>
</evidence>
<name>A0A8B8GC80_9HEMI</name>
<keyword evidence="1" id="KW-1185">Reference proteome</keyword>
<gene>
    <name evidence="2" type="primary">LOC112690930</name>
</gene>
<dbReference type="GeneID" id="112690930"/>
<proteinExistence type="predicted"/>
<sequence>MLERVFAVKDLGFHLTPSLSFQNHINITIGKALKVLDFIKRNTTNFTSIPCLHVLYFTLVRSILEYGIIVWHPYLAKDQLRLDRVQNRFLAYVAFLLKIPYPQHDYTSISSTLNVPSFASRRRDADISFITSLIKGTIDAPDLLSTISFRVPLYPTRSHSLFYIPTHLTNYNYNQPIHRMLRFLNSS</sequence>
<accession>A0A8B8GC80</accession>
<dbReference type="Proteomes" id="UP000694846">
    <property type="component" value="Unplaced"/>
</dbReference>
<dbReference type="OrthoDB" id="6613574at2759"/>